<feature type="compositionally biased region" description="Basic and acidic residues" evidence="1">
    <location>
        <begin position="68"/>
        <end position="77"/>
    </location>
</feature>
<name>A0A8X6RR50_TRICX</name>
<accession>A0A8X6RR50</accession>
<evidence type="ECO:0000313" key="2">
    <source>
        <dbReference type="EMBL" id="GFX94965.1"/>
    </source>
</evidence>
<keyword evidence="3" id="KW-1185">Reference proteome</keyword>
<proteinExistence type="predicted"/>
<dbReference type="EMBL" id="BMAU01021182">
    <property type="protein sequence ID" value="GFX94965.1"/>
    <property type="molecule type" value="Genomic_DNA"/>
</dbReference>
<evidence type="ECO:0000256" key="1">
    <source>
        <dbReference type="SAM" id="MobiDB-lite"/>
    </source>
</evidence>
<comment type="caution">
    <text evidence="2">The sequence shown here is derived from an EMBL/GenBank/DDBJ whole genome shotgun (WGS) entry which is preliminary data.</text>
</comment>
<evidence type="ECO:0000313" key="3">
    <source>
        <dbReference type="Proteomes" id="UP000887159"/>
    </source>
</evidence>
<organism evidence="2 3">
    <name type="scientific">Trichonephila clavipes</name>
    <name type="common">Golden silk orbweaver</name>
    <name type="synonym">Nephila clavipes</name>
    <dbReference type="NCBI Taxonomy" id="2585209"/>
    <lineage>
        <taxon>Eukaryota</taxon>
        <taxon>Metazoa</taxon>
        <taxon>Ecdysozoa</taxon>
        <taxon>Arthropoda</taxon>
        <taxon>Chelicerata</taxon>
        <taxon>Arachnida</taxon>
        <taxon>Araneae</taxon>
        <taxon>Araneomorphae</taxon>
        <taxon>Entelegynae</taxon>
        <taxon>Araneoidea</taxon>
        <taxon>Nephilidae</taxon>
        <taxon>Trichonephila</taxon>
    </lineage>
</organism>
<protein>
    <submittedName>
        <fullName evidence="2">Uncharacterized protein</fullName>
    </submittedName>
</protein>
<dbReference type="AlphaFoldDB" id="A0A8X6RR50"/>
<dbReference type="Proteomes" id="UP000887159">
    <property type="component" value="Unassembled WGS sequence"/>
</dbReference>
<feature type="region of interest" description="Disordered" evidence="1">
    <location>
        <begin position="47"/>
        <end position="77"/>
    </location>
</feature>
<gene>
    <name evidence="2" type="ORF">TNCV_3045971</name>
</gene>
<sequence>MPPGADGVRSRPTKSIVAKGYNLCLSLALALSTIQAKVRFCSVPPQFRGRKPYGGQGPPTSLPLPPTTREDLRLDSH</sequence>
<reference evidence="2" key="1">
    <citation type="submission" date="2020-08" db="EMBL/GenBank/DDBJ databases">
        <title>Multicomponent nature underlies the extraordinary mechanical properties of spider dragline silk.</title>
        <authorList>
            <person name="Kono N."/>
            <person name="Nakamura H."/>
            <person name="Mori M."/>
            <person name="Yoshida Y."/>
            <person name="Ohtoshi R."/>
            <person name="Malay A.D."/>
            <person name="Moran D.A.P."/>
            <person name="Tomita M."/>
            <person name="Numata K."/>
            <person name="Arakawa K."/>
        </authorList>
    </citation>
    <scope>NUCLEOTIDE SEQUENCE</scope>
</reference>